<dbReference type="EMBL" id="JAWPEI010000012">
    <property type="protein sequence ID" value="KAK4708720.1"/>
    <property type="molecule type" value="Genomic_DNA"/>
</dbReference>
<keyword evidence="2" id="KW-1185">Reference proteome</keyword>
<dbReference type="AlphaFoldDB" id="A0AAV9K7S1"/>
<reference evidence="1 2" key="1">
    <citation type="submission" date="2023-10" db="EMBL/GenBank/DDBJ databases">
        <title>Genome-Wide Identification Analysis in wild type Solanum Pinnatisectum Reveals Some Genes Defensing Phytophthora Infestans.</title>
        <authorList>
            <person name="Sun C."/>
        </authorList>
    </citation>
    <scope>NUCLEOTIDE SEQUENCE [LARGE SCALE GENOMIC DNA]</scope>
    <source>
        <strain evidence="1">LQN</strain>
        <tissue evidence="1">Leaf</tissue>
    </source>
</reference>
<protein>
    <submittedName>
        <fullName evidence="1">Uncharacterized protein</fullName>
    </submittedName>
</protein>
<sequence length="134" mass="15757">MINMLILTLSVNQNIINEHNHKYVEVLSKHHIHQIHKCCRSISQPKQHYQKLIMTIPSSKIHLWNVIFFHPQLVITRAKINLREITCSLKLVKQIIYPSKRILILNGHLVQLSIVNARTNRTIFLSNKQNWSTP</sequence>
<evidence type="ECO:0000313" key="2">
    <source>
        <dbReference type="Proteomes" id="UP001311915"/>
    </source>
</evidence>
<dbReference type="Proteomes" id="UP001311915">
    <property type="component" value="Unassembled WGS sequence"/>
</dbReference>
<name>A0AAV9K7S1_9SOLN</name>
<gene>
    <name evidence="1" type="ORF">R3W88_029645</name>
</gene>
<proteinExistence type="predicted"/>
<comment type="caution">
    <text evidence="1">The sequence shown here is derived from an EMBL/GenBank/DDBJ whole genome shotgun (WGS) entry which is preliminary data.</text>
</comment>
<organism evidence="1 2">
    <name type="scientific">Solanum pinnatisectum</name>
    <name type="common">tansyleaf nightshade</name>
    <dbReference type="NCBI Taxonomy" id="50273"/>
    <lineage>
        <taxon>Eukaryota</taxon>
        <taxon>Viridiplantae</taxon>
        <taxon>Streptophyta</taxon>
        <taxon>Embryophyta</taxon>
        <taxon>Tracheophyta</taxon>
        <taxon>Spermatophyta</taxon>
        <taxon>Magnoliopsida</taxon>
        <taxon>eudicotyledons</taxon>
        <taxon>Gunneridae</taxon>
        <taxon>Pentapetalae</taxon>
        <taxon>asterids</taxon>
        <taxon>lamiids</taxon>
        <taxon>Solanales</taxon>
        <taxon>Solanaceae</taxon>
        <taxon>Solanoideae</taxon>
        <taxon>Solaneae</taxon>
        <taxon>Solanum</taxon>
    </lineage>
</organism>
<accession>A0AAV9K7S1</accession>
<evidence type="ECO:0000313" key="1">
    <source>
        <dbReference type="EMBL" id="KAK4708720.1"/>
    </source>
</evidence>